<name>A0ABT6GI17_9PROT</name>
<sequence>MSKPMLIEALKPGMRAKLGNGEIVWRTENCIRSKTSTKISNVHYLTTTEYEIIPDGPKPWTPSYDQCGWLVDRSYGIQEARSPYPTNLRTKQAAEHMAQVMRVQTAIMNMPGHGGDGWFVYWYYDHSVFVAAKGRSRFFSFNSEENAQAAAKLANELLDGTPCK</sequence>
<dbReference type="RefSeq" id="WP_278007080.1">
    <property type="nucleotide sequence ID" value="NZ_JARSBO010000016.1"/>
</dbReference>
<dbReference type="Proteomes" id="UP001529180">
    <property type="component" value="Unassembled WGS sequence"/>
</dbReference>
<proteinExistence type="predicted"/>
<evidence type="ECO:0000313" key="2">
    <source>
        <dbReference type="Proteomes" id="UP001529180"/>
    </source>
</evidence>
<evidence type="ECO:0000313" key="1">
    <source>
        <dbReference type="EMBL" id="MDG4721737.1"/>
    </source>
</evidence>
<dbReference type="EMBL" id="JARSBO010000016">
    <property type="protein sequence ID" value="MDG4721737.1"/>
    <property type="molecule type" value="Genomic_DNA"/>
</dbReference>
<keyword evidence="2" id="KW-1185">Reference proteome</keyword>
<accession>A0ABT6GI17</accession>
<reference evidence="1 2" key="1">
    <citation type="submission" date="2023-03" db="EMBL/GenBank/DDBJ databases">
        <title>Strain FZY0004 represents a novel species in the genus Thalassospira isolated from seawater.</title>
        <authorList>
            <person name="Fu Z.-Y."/>
        </authorList>
    </citation>
    <scope>NUCLEOTIDE SEQUENCE [LARGE SCALE GENOMIC DNA]</scope>
    <source>
        <strain evidence="1 2">FZY0004</strain>
    </source>
</reference>
<gene>
    <name evidence="1" type="ORF">P7680_22240</name>
</gene>
<organism evidence="1 2">
    <name type="scientific">Thalassospira aquimaris</name>
    <dbReference type="NCBI Taxonomy" id="3037796"/>
    <lineage>
        <taxon>Bacteria</taxon>
        <taxon>Pseudomonadati</taxon>
        <taxon>Pseudomonadota</taxon>
        <taxon>Alphaproteobacteria</taxon>
        <taxon>Rhodospirillales</taxon>
        <taxon>Thalassospiraceae</taxon>
        <taxon>Thalassospira</taxon>
    </lineage>
</organism>
<comment type="caution">
    <text evidence="1">The sequence shown here is derived from an EMBL/GenBank/DDBJ whole genome shotgun (WGS) entry which is preliminary data.</text>
</comment>
<protein>
    <submittedName>
        <fullName evidence="1">Uncharacterized protein</fullName>
    </submittedName>
</protein>